<evidence type="ECO:0000313" key="21">
    <source>
        <dbReference type="EMBL" id="KAG7763183.1"/>
    </source>
</evidence>
<feature type="transmembrane region" description="Helical" evidence="19">
    <location>
        <begin position="184"/>
        <end position="204"/>
    </location>
</feature>
<keyword evidence="12" id="KW-0460">Magnesium</keyword>
<comment type="catalytic activity">
    <reaction evidence="18">
        <text>a di-trans,poly-cis-dolichyl phosphate + UDP-N-acetyl-alpha-D-glucosamine = an N-acetyl-alpha-D-glucosaminyl-diphospho-di-trans,poly-cis-dolichol + UMP</text>
        <dbReference type="Rhea" id="RHEA:13289"/>
        <dbReference type="Rhea" id="RHEA-COMP:19498"/>
        <dbReference type="Rhea" id="RHEA-COMP:19507"/>
        <dbReference type="ChEBI" id="CHEBI:57683"/>
        <dbReference type="ChEBI" id="CHEBI:57705"/>
        <dbReference type="ChEBI" id="CHEBI:57865"/>
        <dbReference type="ChEBI" id="CHEBI:58427"/>
        <dbReference type="EC" id="2.7.8.15"/>
    </reaction>
    <physiologicalReaction direction="left-to-right" evidence="18">
        <dbReference type="Rhea" id="RHEA:13290"/>
    </physiologicalReaction>
</comment>
<dbReference type="InterPro" id="IPR000715">
    <property type="entry name" value="Glycosyl_transferase_4"/>
</dbReference>
<protein>
    <recommendedName>
        <fullName evidence="6">UDP-N-acetylglucosamine--dolichyl-phosphate N-acetylglucosaminephosphotransferase</fullName>
        <ecNumber evidence="5">2.7.8.15</ecNumber>
    </recommendedName>
    <alternativeName>
        <fullName evidence="15">GlcNAc-1-P transferase</fullName>
    </alternativeName>
    <alternativeName>
        <fullName evidence="16">N-acetylglucosamine-1-phosphate transferase</fullName>
    </alternativeName>
</protein>
<dbReference type="PANTHER" id="PTHR10571">
    <property type="entry name" value="UDP-N-ACETYLGLUCOSAMINE--DOLICHYL-PHOSPHATE N-ACETYLGLUCOSAMINEPHOSPHOTRANSFERASE"/>
    <property type="match status" value="1"/>
</dbReference>
<keyword evidence="14 19" id="KW-0472">Membrane</keyword>
<keyword evidence="22" id="KW-1185">Reference proteome</keyword>
<evidence type="ECO:0000256" key="8">
    <source>
        <dbReference type="ARBA" id="ARBA00022679"/>
    </source>
</evidence>
<feature type="transmembrane region" description="Helical" evidence="19">
    <location>
        <begin position="241"/>
        <end position="262"/>
    </location>
</feature>
<keyword evidence="11" id="KW-0256">Endoplasmic reticulum</keyword>
<dbReference type="EMBL" id="JAHLUN010000011">
    <property type="protein sequence ID" value="KAG7763183.1"/>
    <property type="molecule type" value="Genomic_DNA"/>
</dbReference>
<keyword evidence="7" id="KW-0328">Glycosyltransferase</keyword>
<evidence type="ECO:0000256" key="7">
    <source>
        <dbReference type="ARBA" id="ARBA00022676"/>
    </source>
</evidence>
<dbReference type="GO" id="GO:0046872">
    <property type="term" value="F:metal ion binding"/>
    <property type="evidence" value="ECO:0007669"/>
    <property type="project" value="UniProtKB-KW"/>
</dbReference>
<evidence type="ECO:0000256" key="12">
    <source>
        <dbReference type="ARBA" id="ARBA00022842"/>
    </source>
</evidence>
<keyword evidence="9 19" id="KW-0812">Transmembrane</keyword>
<dbReference type="EC" id="2.7.8.15" evidence="5"/>
<evidence type="ECO:0000256" key="5">
    <source>
        <dbReference type="ARBA" id="ARBA00013225"/>
    </source>
</evidence>
<evidence type="ECO:0000256" key="3">
    <source>
        <dbReference type="ARBA" id="ARBA00004922"/>
    </source>
</evidence>
<evidence type="ECO:0000313" key="22">
    <source>
        <dbReference type="Proteomes" id="UP000697297"/>
    </source>
</evidence>
<feature type="transmembrane region" description="Helical" evidence="19">
    <location>
        <begin position="412"/>
        <end position="430"/>
    </location>
</feature>
<evidence type="ECO:0000256" key="15">
    <source>
        <dbReference type="ARBA" id="ARBA00029567"/>
    </source>
</evidence>
<feature type="transmembrane region" description="Helical" evidence="19">
    <location>
        <begin position="211"/>
        <end position="229"/>
    </location>
</feature>
<evidence type="ECO:0000256" key="17">
    <source>
        <dbReference type="ARBA" id="ARBA00044717"/>
    </source>
</evidence>
<keyword evidence="8" id="KW-0808">Transferase</keyword>
<evidence type="ECO:0000256" key="19">
    <source>
        <dbReference type="SAM" id="Phobius"/>
    </source>
</evidence>
<comment type="caution">
    <text evidence="20">The sequence shown here is derived from an EMBL/GenBank/DDBJ whole genome shotgun (WGS) entry which is preliminary data.</text>
</comment>
<dbReference type="CDD" id="cd06855">
    <property type="entry name" value="GT_GPT_euk"/>
    <property type="match status" value="1"/>
</dbReference>
<evidence type="ECO:0000256" key="14">
    <source>
        <dbReference type="ARBA" id="ARBA00023136"/>
    </source>
</evidence>
<dbReference type="GO" id="GO:0005789">
    <property type="term" value="C:endoplasmic reticulum membrane"/>
    <property type="evidence" value="ECO:0007669"/>
    <property type="project" value="UniProtKB-SubCell"/>
</dbReference>
<feature type="transmembrane region" description="Helical" evidence="19">
    <location>
        <begin position="29"/>
        <end position="49"/>
    </location>
</feature>
<feature type="transmembrane region" description="Helical" evidence="19">
    <location>
        <begin position="274"/>
        <end position="292"/>
    </location>
</feature>
<comment type="similarity">
    <text evidence="4">Belongs to the glycosyltransferase 4 family.</text>
</comment>
<evidence type="ECO:0000256" key="18">
    <source>
        <dbReference type="ARBA" id="ARBA00045078"/>
    </source>
</evidence>
<reference evidence="20 22" key="1">
    <citation type="journal article" date="2021" name="G3 (Bethesda)">
        <title>Genomic diversity, chromosomal rearrangements, and interspecies hybridization in the ogataea polymorpha species complex.</title>
        <authorList>
            <person name="Hanson S.J."/>
            <person name="Cinneide E.O."/>
            <person name="Salzberg L.I."/>
            <person name="Wolfe K.H."/>
            <person name="McGowan J."/>
            <person name="Fitzpatrick D.A."/>
            <person name="Matlin K."/>
        </authorList>
    </citation>
    <scope>NUCLEOTIDE SEQUENCE</scope>
    <source>
        <strain evidence="21">81-436-3</strain>
        <strain evidence="20">83-405-1</strain>
    </source>
</reference>
<dbReference type="Pfam" id="PF00953">
    <property type="entry name" value="Glycos_transf_4"/>
    <property type="match status" value="1"/>
</dbReference>
<evidence type="ECO:0000256" key="4">
    <source>
        <dbReference type="ARBA" id="ARBA00009317"/>
    </source>
</evidence>
<evidence type="ECO:0000256" key="16">
    <source>
        <dbReference type="ARBA" id="ARBA00033238"/>
    </source>
</evidence>
<comment type="function">
    <text evidence="17">UDP-N-acetylglucosamine--dolichyl-phosphate N-acetylglucosaminephosphotransferase that operates in the biosynthetic pathway of dolichol-linked oligosaccharides, the glycan precursors employed in protein asparagine (N)-glycosylation. The assembly of dolichol-linked oligosaccharides begins on the cytosolic side of the endoplasmic reticulum membrane and finishes in its lumen. The sequential addition of sugars to dolichol pyrophosphate produces dolichol-linked oligosaccharides containing fourteen sugars, including two GlcNAcs, nine mannoses and three glucoses. Once assembled, the oligosaccharide is transferred from the lipid to nascent proteins by oligosaccharyltransferases. Catalyzes the initial step of dolichol-linked oligosaccharide biosynthesis, transfering GlcNAc-1-P from cytosolic UDP-GlcNAc onto the carrier lipid dolichyl phosphate (P-dolichol), yielding GlcNAc-P-P-dolichol embedded in the cytoplasmic leaflet of the endoplasmic reticulum membrane.</text>
</comment>
<gene>
    <name evidence="20" type="ORF">KL933_003689</name>
    <name evidence="21" type="ORF">KL946_003999</name>
</gene>
<evidence type="ECO:0000256" key="13">
    <source>
        <dbReference type="ARBA" id="ARBA00022989"/>
    </source>
</evidence>
<evidence type="ECO:0000256" key="10">
    <source>
        <dbReference type="ARBA" id="ARBA00022723"/>
    </source>
</evidence>
<evidence type="ECO:0000313" key="23">
    <source>
        <dbReference type="Proteomes" id="UP000738402"/>
    </source>
</evidence>
<name>A0AAN6D3L7_9ASCO</name>
<dbReference type="GO" id="GO:0003975">
    <property type="term" value="F:UDP-N-acetylglucosamine-dolichyl-phosphate N-acetylglucosaminephosphotransferase activity"/>
    <property type="evidence" value="ECO:0007669"/>
    <property type="project" value="UniProtKB-EC"/>
</dbReference>
<dbReference type="GO" id="GO:0006488">
    <property type="term" value="P:dolichol-linked oligosaccharide biosynthetic process"/>
    <property type="evidence" value="ECO:0007669"/>
    <property type="project" value="InterPro"/>
</dbReference>
<comment type="cofactor">
    <cofactor evidence="1">
        <name>Mg(2+)</name>
        <dbReference type="ChEBI" id="CHEBI:18420"/>
    </cofactor>
</comment>
<organism evidence="20 23">
    <name type="scientific">Ogataea haglerorum</name>
    <dbReference type="NCBI Taxonomy" id="1937702"/>
    <lineage>
        <taxon>Eukaryota</taxon>
        <taxon>Fungi</taxon>
        <taxon>Dikarya</taxon>
        <taxon>Ascomycota</taxon>
        <taxon>Saccharomycotina</taxon>
        <taxon>Pichiomycetes</taxon>
        <taxon>Pichiales</taxon>
        <taxon>Pichiaceae</taxon>
        <taxon>Ogataea</taxon>
    </lineage>
</organism>
<dbReference type="PANTHER" id="PTHR10571:SF0">
    <property type="entry name" value="UDP-N-ACETYLGLUCOSAMINE--DOLICHYL-PHOSPHATE N-ACETYLGLUCOSAMINEPHOSPHOTRANSFERASE"/>
    <property type="match status" value="1"/>
</dbReference>
<comment type="pathway">
    <text evidence="3">Protein modification; protein glycosylation.</text>
</comment>
<feature type="transmembrane region" description="Helical" evidence="19">
    <location>
        <begin position="70"/>
        <end position="93"/>
    </location>
</feature>
<evidence type="ECO:0000256" key="9">
    <source>
        <dbReference type="ARBA" id="ARBA00022692"/>
    </source>
</evidence>
<sequence>MLSLAVSAAALALIFTNESFQPIQAAIGFAVLGYQMTTSLIPAVTNAFLKRGLGGRDLSKPGKPLIPETMGVIPAITYMFVMILFIPFMFIFGSDQNGLSGMFPHKMLSTYLGCLLSLMSMILLGLLDDLFDIRWRHKFFLPAVASIPQLIVYYVDFGVTAILIPHFLQQWLHLETNSVDLGYFYYFYMASVAIFCPNSVNILAGINGLEVGQTVVIAALLLLNDVFYLSTGTIQSPSYSIHLLSMCFLIPFVGIALGLLKYNWFPARVFVGDTWCYFGGMVFAVVGISGHFAKTLMLFFLLQIVNFVYSAPQLFGLIPCPRHRLPKFNEEDGLLYNSYTEYGLIDTTSEKGTQNPPLNSRLVPVVLFLEKLKLIGVVKEYQDGKWVIRKTTNLTIINLFIVWTGPIKEDKLCTLLLATQFATGFIMLILRHTLAPMLFGFDNSWSMLNRYN</sequence>
<dbReference type="InterPro" id="IPR033895">
    <property type="entry name" value="GPT"/>
</dbReference>
<dbReference type="GO" id="GO:0016757">
    <property type="term" value="F:glycosyltransferase activity"/>
    <property type="evidence" value="ECO:0007669"/>
    <property type="project" value="UniProtKB-KW"/>
</dbReference>
<feature type="transmembrane region" description="Helical" evidence="19">
    <location>
        <begin position="139"/>
        <end position="164"/>
    </location>
</feature>
<feature type="transmembrane region" description="Helical" evidence="19">
    <location>
        <begin position="108"/>
        <end position="127"/>
    </location>
</feature>
<dbReference type="Proteomes" id="UP000697297">
    <property type="component" value="Unassembled WGS sequence"/>
</dbReference>
<evidence type="ECO:0000313" key="20">
    <source>
        <dbReference type="EMBL" id="KAG7726247.1"/>
    </source>
</evidence>
<accession>A0AAN6D3L7</accession>
<feature type="transmembrane region" description="Helical" evidence="19">
    <location>
        <begin position="298"/>
        <end position="318"/>
    </location>
</feature>
<proteinExistence type="inferred from homology"/>
<dbReference type="AlphaFoldDB" id="A0AAN6D3L7"/>
<evidence type="ECO:0000256" key="11">
    <source>
        <dbReference type="ARBA" id="ARBA00022824"/>
    </source>
</evidence>
<comment type="subcellular location">
    <subcellularLocation>
        <location evidence="2">Endoplasmic reticulum membrane</location>
        <topology evidence="2">Multi-pass membrane protein</topology>
    </subcellularLocation>
</comment>
<dbReference type="EMBL" id="JAHLUH010000010">
    <property type="protein sequence ID" value="KAG7726247.1"/>
    <property type="molecule type" value="Genomic_DNA"/>
</dbReference>
<keyword evidence="13 19" id="KW-1133">Transmembrane helix</keyword>
<evidence type="ECO:0000256" key="1">
    <source>
        <dbReference type="ARBA" id="ARBA00001946"/>
    </source>
</evidence>
<evidence type="ECO:0000256" key="6">
    <source>
        <dbReference type="ARBA" id="ARBA00017659"/>
    </source>
</evidence>
<dbReference type="Proteomes" id="UP000738402">
    <property type="component" value="Unassembled WGS sequence"/>
</dbReference>
<evidence type="ECO:0000256" key="2">
    <source>
        <dbReference type="ARBA" id="ARBA00004477"/>
    </source>
</evidence>
<keyword evidence="10" id="KW-0479">Metal-binding</keyword>